<feature type="transmembrane region" description="Helical" evidence="2">
    <location>
        <begin position="39"/>
        <end position="60"/>
    </location>
</feature>
<keyword evidence="2" id="KW-0812">Transmembrane</keyword>
<name>A0A6J5MMR1_9CAUD</name>
<evidence type="ECO:0000256" key="1">
    <source>
        <dbReference type="SAM" id="MobiDB-lite"/>
    </source>
</evidence>
<keyword evidence="2" id="KW-0472">Membrane</keyword>
<keyword evidence="2" id="KW-1133">Transmembrane helix</keyword>
<accession>A0A6J5MMR1</accession>
<protein>
    <submittedName>
        <fullName evidence="3">Uncharacterized protein</fullName>
    </submittedName>
</protein>
<reference evidence="3" key="1">
    <citation type="submission" date="2020-04" db="EMBL/GenBank/DDBJ databases">
        <authorList>
            <person name="Chiriac C."/>
            <person name="Salcher M."/>
            <person name="Ghai R."/>
            <person name="Kavagutti S V."/>
        </authorList>
    </citation>
    <scope>NUCLEOTIDE SEQUENCE</scope>
</reference>
<gene>
    <name evidence="3" type="ORF">UFOVP505_21</name>
</gene>
<feature type="region of interest" description="Disordered" evidence="1">
    <location>
        <begin position="1"/>
        <end position="29"/>
    </location>
</feature>
<proteinExistence type="predicted"/>
<dbReference type="EMBL" id="LR796475">
    <property type="protein sequence ID" value="CAB4147261.1"/>
    <property type="molecule type" value="Genomic_DNA"/>
</dbReference>
<sequence>MSKLNTPTIERTHPERARQISDSTGRGDEWIRTPATAGATFALVMLAVLVLMLATVVGMVRP</sequence>
<evidence type="ECO:0000256" key="2">
    <source>
        <dbReference type="SAM" id="Phobius"/>
    </source>
</evidence>
<feature type="compositionally biased region" description="Basic and acidic residues" evidence="1">
    <location>
        <begin position="10"/>
        <end position="29"/>
    </location>
</feature>
<organism evidence="3">
    <name type="scientific">uncultured Caudovirales phage</name>
    <dbReference type="NCBI Taxonomy" id="2100421"/>
    <lineage>
        <taxon>Viruses</taxon>
        <taxon>Duplodnaviria</taxon>
        <taxon>Heunggongvirae</taxon>
        <taxon>Uroviricota</taxon>
        <taxon>Caudoviricetes</taxon>
        <taxon>Peduoviridae</taxon>
        <taxon>Maltschvirus</taxon>
        <taxon>Maltschvirus maltsch</taxon>
    </lineage>
</organism>
<evidence type="ECO:0000313" key="3">
    <source>
        <dbReference type="EMBL" id="CAB4147261.1"/>
    </source>
</evidence>